<accession>A0ABT2MVQ6</accession>
<name>A0ABT2MVQ6_9CYAN</name>
<protein>
    <submittedName>
        <fullName evidence="2">Uncharacterized protein</fullName>
    </submittedName>
</protein>
<evidence type="ECO:0000256" key="1">
    <source>
        <dbReference type="SAM" id="MobiDB-lite"/>
    </source>
</evidence>
<feature type="region of interest" description="Disordered" evidence="1">
    <location>
        <begin position="1"/>
        <end position="20"/>
    </location>
</feature>
<comment type="caution">
    <text evidence="2">The sequence shown here is derived from an EMBL/GenBank/DDBJ whole genome shotgun (WGS) entry which is preliminary data.</text>
</comment>
<keyword evidence="3" id="KW-1185">Reference proteome</keyword>
<reference evidence="2 3" key="1">
    <citation type="journal article" date="2022" name="Front. Microbiol.">
        <title>High genomic differentiation and limited gene flow indicate recent cryptic speciation within the genus Laspinema (cyanobacteria).</title>
        <authorList>
            <person name="Stanojkovic A."/>
            <person name="Skoupy S."/>
            <person name="Skaloud P."/>
            <person name="Dvorak P."/>
        </authorList>
    </citation>
    <scope>NUCLEOTIDE SEQUENCE [LARGE SCALE GENOMIC DNA]</scope>
    <source>
        <strain evidence="2 3">D2a</strain>
    </source>
</reference>
<gene>
    <name evidence="2" type="ORF">NG799_14670</name>
</gene>
<proteinExistence type="predicted"/>
<evidence type="ECO:0000313" key="2">
    <source>
        <dbReference type="EMBL" id="MCT7967581.1"/>
    </source>
</evidence>
<dbReference type="EMBL" id="JAMXFF010000021">
    <property type="protein sequence ID" value="MCT7967581.1"/>
    <property type="molecule type" value="Genomic_DNA"/>
</dbReference>
<sequence>MLRIVQSGRRSRQTADLSVTENPVKSCQVNRSDALLRDGLTPDWEAQINKT</sequence>
<dbReference type="Proteomes" id="UP001525890">
    <property type="component" value="Unassembled WGS sequence"/>
</dbReference>
<evidence type="ECO:0000313" key="3">
    <source>
        <dbReference type="Proteomes" id="UP001525890"/>
    </source>
</evidence>
<organism evidence="2 3">
    <name type="scientific">Laspinema palackyanum D2a</name>
    <dbReference type="NCBI Taxonomy" id="2953684"/>
    <lineage>
        <taxon>Bacteria</taxon>
        <taxon>Bacillati</taxon>
        <taxon>Cyanobacteriota</taxon>
        <taxon>Cyanophyceae</taxon>
        <taxon>Oscillatoriophycideae</taxon>
        <taxon>Oscillatoriales</taxon>
        <taxon>Laspinemataceae</taxon>
        <taxon>Laspinema</taxon>
        <taxon>Laspinema palackyanum</taxon>
    </lineage>
</organism>
<dbReference type="RefSeq" id="WP_368007157.1">
    <property type="nucleotide sequence ID" value="NZ_JAMXFF010000021.1"/>
</dbReference>